<name>A0A0K2RY64_9MICC</name>
<reference evidence="3" key="1">
    <citation type="submission" date="2015-08" db="EMBL/GenBank/DDBJ databases">
        <title>Complete genome sequence of Rothia mucilaginosa strain NUM-Rm6536.</title>
        <authorList>
            <person name="Nambu T."/>
        </authorList>
    </citation>
    <scope>NUCLEOTIDE SEQUENCE [LARGE SCALE GENOMIC DNA]</scope>
    <source>
        <strain evidence="3">NUM-Rm6536</strain>
    </source>
</reference>
<accession>A0A0K2RY64</accession>
<dbReference type="PATRIC" id="fig|43675.28.peg.539"/>
<feature type="compositionally biased region" description="Low complexity" evidence="1">
    <location>
        <begin position="117"/>
        <end position="128"/>
    </location>
</feature>
<protein>
    <recommendedName>
        <fullName evidence="4">DNA repair protein</fullName>
    </recommendedName>
</protein>
<feature type="region of interest" description="Disordered" evidence="1">
    <location>
        <begin position="308"/>
        <end position="351"/>
    </location>
</feature>
<feature type="compositionally biased region" description="Pro residues" evidence="1">
    <location>
        <begin position="317"/>
        <end position="328"/>
    </location>
</feature>
<evidence type="ECO:0008006" key="4">
    <source>
        <dbReference type="Google" id="ProtNLM"/>
    </source>
</evidence>
<feature type="region of interest" description="Disordered" evidence="1">
    <location>
        <begin position="96"/>
        <end position="296"/>
    </location>
</feature>
<evidence type="ECO:0000313" key="2">
    <source>
        <dbReference type="EMBL" id="BAS19778.1"/>
    </source>
</evidence>
<sequence length="551" mass="59074">MAQLSIPQSLIGALIDIADLGTLDYFPPTERCAHWSLYDAQRQELLCPCAPAANTTTEKLFEAAAKILYENFPRYIDSPEEIIPYTSRQELVAALRRGDEEPSNSTPREEEQNDLQAAEATADSTAEAPVAEANEGAVSEDAAVSATAVPKPTAPKPAVPKPAVPKPTPSPALFAARAAQAPALTPSPAPSVPAEAPVEAPAEATAEKTVPVPTPATVTPAAPKPVAPKPTASMPATPKPAAPTPGAPSPGMFRKSTLTYRPPRIEEYLEGLRARQQAAEEATEAAQSAAATEQAPADELPMISQSLPSAPVAEPTAPKPAAPKPGAPMPAASTPSAPVAEPVAAAPRAITAEDRERSYRLRPSLRARLERENISEELVRTILREGEAERINDWTIRFTHDDYRVDVNTASAEVITVIDEYDADYNEAAQASLAQGEYTSLNALELEFSERARTFLKKNPPFVFDLMLQALSSPESVRMAEGWTRIYAAQGLEIAISPDERTVLALAKTPDFHVLHAENLRKAQLEELSNTLAKQAEHQVARAENTTEEEK</sequence>
<dbReference type="Proteomes" id="UP000066203">
    <property type="component" value="Chromosome"/>
</dbReference>
<dbReference type="EMBL" id="AP014938">
    <property type="protein sequence ID" value="BAS19778.1"/>
    <property type="molecule type" value="Genomic_DNA"/>
</dbReference>
<feature type="compositionally biased region" description="Low complexity" evidence="1">
    <location>
        <begin position="329"/>
        <end position="350"/>
    </location>
</feature>
<gene>
    <name evidence="2" type="ORF">RM6536_0531</name>
</gene>
<dbReference type="RefSeq" id="WP_060823935.1">
    <property type="nucleotide sequence ID" value="NZ_AP014938.1"/>
</dbReference>
<feature type="compositionally biased region" description="Pro residues" evidence="1">
    <location>
        <begin position="152"/>
        <end position="170"/>
    </location>
</feature>
<organism evidence="2">
    <name type="scientific">Rothia mucilaginosa</name>
    <dbReference type="NCBI Taxonomy" id="43675"/>
    <lineage>
        <taxon>Bacteria</taxon>
        <taxon>Bacillati</taxon>
        <taxon>Actinomycetota</taxon>
        <taxon>Actinomycetes</taxon>
        <taxon>Micrococcales</taxon>
        <taxon>Micrococcaceae</taxon>
        <taxon>Rothia</taxon>
    </lineage>
</organism>
<proteinExistence type="predicted"/>
<evidence type="ECO:0000256" key="1">
    <source>
        <dbReference type="SAM" id="MobiDB-lite"/>
    </source>
</evidence>
<dbReference type="AlphaFoldDB" id="A0A0K2RY64"/>
<feature type="compositionally biased region" description="Low complexity" evidence="1">
    <location>
        <begin position="171"/>
        <end position="184"/>
    </location>
</feature>
<dbReference type="PRINTS" id="PR01217">
    <property type="entry name" value="PRICHEXTENSN"/>
</dbReference>
<feature type="compositionally biased region" description="Low complexity" evidence="1">
    <location>
        <begin position="274"/>
        <end position="296"/>
    </location>
</feature>
<feature type="compositionally biased region" description="Low complexity" evidence="1">
    <location>
        <begin position="142"/>
        <end position="151"/>
    </location>
</feature>
<feature type="compositionally biased region" description="Pro residues" evidence="1">
    <location>
        <begin position="237"/>
        <end position="248"/>
    </location>
</feature>
<evidence type="ECO:0000313" key="3">
    <source>
        <dbReference type="Proteomes" id="UP000066203"/>
    </source>
</evidence>
<feature type="compositionally biased region" description="Low complexity" evidence="1">
    <location>
        <begin position="192"/>
        <end position="221"/>
    </location>
</feature>
<feature type="compositionally biased region" description="Basic and acidic residues" evidence="1">
    <location>
        <begin position="263"/>
        <end position="273"/>
    </location>
</feature>